<feature type="transmembrane region" description="Helical" evidence="1">
    <location>
        <begin position="169"/>
        <end position="188"/>
    </location>
</feature>
<dbReference type="PANTHER" id="PTHR23523">
    <property type="match status" value="1"/>
</dbReference>
<evidence type="ECO:0000313" key="3">
    <source>
        <dbReference type="Proteomes" id="UP000438448"/>
    </source>
</evidence>
<accession>A0A7K0D936</accession>
<evidence type="ECO:0000313" key="2">
    <source>
        <dbReference type="EMBL" id="MQY22237.1"/>
    </source>
</evidence>
<keyword evidence="1" id="KW-0472">Membrane</keyword>
<dbReference type="Gene3D" id="1.20.1250.20">
    <property type="entry name" value="MFS general substrate transporter like domains"/>
    <property type="match status" value="1"/>
</dbReference>
<feature type="transmembrane region" description="Helical" evidence="1">
    <location>
        <begin position="337"/>
        <end position="356"/>
    </location>
</feature>
<comment type="caution">
    <text evidence="2">The sequence shown here is derived from an EMBL/GenBank/DDBJ whole genome shotgun (WGS) entry which is preliminary data.</text>
</comment>
<proteinExistence type="predicted"/>
<dbReference type="InterPro" id="IPR036259">
    <property type="entry name" value="MFS_trans_sf"/>
</dbReference>
<gene>
    <name evidence="2" type="primary">yycB_2</name>
    <name evidence="2" type="ORF">NRB20_53500</name>
</gene>
<name>A0A7K0D936_9NOCA</name>
<dbReference type="EMBL" id="WEGK01000012">
    <property type="protein sequence ID" value="MQY22237.1"/>
    <property type="molecule type" value="Genomic_DNA"/>
</dbReference>
<dbReference type="SUPFAM" id="SSF103473">
    <property type="entry name" value="MFS general substrate transporter"/>
    <property type="match status" value="1"/>
</dbReference>
<reference evidence="2 3" key="1">
    <citation type="submission" date="2019-10" db="EMBL/GenBank/DDBJ databases">
        <title>Nocardia macrotermitis sp. nov. and Nocardia aurantia sp. nov., isolated from the gut of fungus growing-termite Macrotermes natalensis.</title>
        <authorList>
            <person name="Benndorf R."/>
            <person name="Schwitalla J."/>
            <person name="Martin K."/>
            <person name="De Beer W."/>
            <person name="Kaster A.-K."/>
            <person name="Vollmers J."/>
            <person name="Poulsen M."/>
            <person name="Beemelmanns C."/>
        </authorList>
    </citation>
    <scope>NUCLEOTIDE SEQUENCE [LARGE SCALE GENOMIC DNA]</scope>
    <source>
        <strain evidence="2 3">RB20</strain>
    </source>
</reference>
<keyword evidence="1" id="KW-0812">Transmembrane</keyword>
<feature type="transmembrane region" description="Helical" evidence="1">
    <location>
        <begin position="304"/>
        <end position="325"/>
    </location>
</feature>
<feature type="transmembrane region" description="Helical" evidence="1">
    <location>
        <begin position="215"/>
        <end position="235"/>
    </location>
</feature>
<dbReference type="OrthoDB" id="5317164at2"/>
<sequence>MASADSAAARPAPVAALAVVVGVAALNLRPGITAVGPVLDTVTGHYGAGAGAAGIITAAPVFAFAITSLIAPLVLSRISVRNGLVASLALVGIGLVVRPWADLVVFVAGTFLAAIGVGLLAVLLPVVVRGSGRTGVLVTTFTTALQAGAVIGFAAVVPLTRVVGGWRRALTLWALLAVAAVVVVWRSVPARGRPHSENTRRERNPIEVLRRTRSIGLALFFGLQALVAFVVIGWLPSVLESAGVSASAAGGYLGVLTCPGVPISLLVPPLVAASAHPARWLAGFSVCTVAGVLGFLIAPGAAPLLWSLVLGVGLSVFSLALAVVTVRAGSTPAPIEFSSAVQGVGYLIAALGPYAVGVIRRFTDGWTVPLGVLLAVAILQTITAAACGRETKYIAPEHGSPIEARTVPDDQTERR</sequence>
<dbReference type="InterPro" id="IPR011701">
    <property type="entry name" value="MFS"/>
</dbReference>
<dbReference type="Proteomes" id="UP000438448">
    <property type="component" value="Unassembled WGS sequence"/>
</dbReference>
<feature type="transmembrane region" description="Helical" evidence="1">
    <location>
        <begin position="12"/>
        <end position="32"/>
    </location>
</feature>
<dbReference type="RefSeq" id="WP_153413588.1">
    <property type="nucleotide sequence ID" value="NZ_WEGK01000012.1"/>
</dbReference>
<dbReference type="Pfam" id="PF07690">
    <property type="entry name" value="MFS_1"/>
    <property type="match status" value="1"/>
</dbReference>
<dbReference type="GO" id="GO:0022857">
    <property type="term" value="F:transmembrane transporter activity"/>
    <property type="evidence" value="ECO:0007669"/>
    <property type="project" value="InterPro"/>
</dbReference>
<keyword evidence="3" id="KW-1185">Reference proteome</keyword>
<protein>
    <submittedName>
        <fullName evidence="2">Putative transporter YycB</fullName>
    </submittedName>
</protein>
<feature type="transmembrane region" description="Helical" evidence="1">
    <location>
        <begin position="106"/>
        <end position="128"/>
    </location>
</feature>
<dbReference type="InterPro" id="IPR052524">
    <property type="entry name" value="MFS_Cyanate_Porter"/>
</dbReference>
<dbReference type="AlphaFoldDB" id="A0A7K0D936"/>
<feature type="transmembrane region" description="Helical" evidence="1">
    <location>
        <begin position="280"/>
        <end position="298"/>
    </location>
</feature>
<keyword evidence="1" id="KW-1133">Transmembrane helix</keyword>
<feature type="transmembrane region" description="Helical" evidence="1">
    <location>
        <begin position="368"/>
        <end position="388"/>
    </location>
</feature>
<evidence type="ECO:0000256" key="1">
    <source>
        <dbReference type="SAM" id="Phobius"/>
    </source>
</evidence>
<organism evidence="2 3">
    <name type="scientific">Nocardia macrotermitis</name>
    <dbReference type="NCBI Taxonomy" id="2585198"/>
    <lineage>
        <taxon>Bacteria</taxon>
        <taxon>Bacillati</taxon>
        <taxon>Actinomycetota</taxon>
        <taxon>Actinomycetes</taxon>
        <taxon>Mycobacteriales</taxon>
        <taxon>Nocardiaceae</taxon>
        <taxon>Nocardia</taxon>
    </lineage>
</organism>
<dbReference type="PANTHER" id="PTHR23523:SF2">
    <property type="entry name" value="2-NITROIMIDAZOLE TRANSPORTER"/>
    <property type="match status" value="1"/>
</dbReference>
<feature type="transmembrane region" description="Helical" evidence="1">
    <location>
        <begin position="52"/>
        <end position="75"/>
    </location>
</feature>
<feature type="transmembrane region" description="Helical" evidence="1">
    <location>
        <begin position="247"/>
        <end position="268"/>
    </location>
</feature>
<feature type="transmembrane region" description="Helical" evidence="1">
    <location>
        <begin position="82"/>
        <end position="100"/>
    </location>
</feature>
<feature type="transmembrane region" description="Helical" evidence="1">
    <location>
        <begin position="135"/>
        <end position="157"/>
    </location>
</feature>